<protein>
    <submittedName>
        <fullName evidence="2">DUF885 domain-containing protein</fullName>
    </submittedName>
</protein>
<dbReference type="AlphaFoldDB" id="A0A538TXB5"/>
<accession>A0A538TXB5</accession>
<dbReference type="Proteomes" id="UP000316609">
    <property type="component" value="Unassembled WGS sequence"/>
</dbReference>
<gene>
    <name evidence="2" type="ORF">E6K78_02060</name>
</gene>
<proteinExistence type="predicted"/>
<dbReference type="PANTHER" id="PTHR33361:SF2">
    <property type="entry name" value="DUF885 DOMAIN-CONTAINING PROTEIN"/>
    <property type="match status" value="1"/>
</dbReference>
<dbReference type="PANTHER" id="PTHR33361">
    <property type="entry name" value="GLR0591 PROTEIN"/>
    <property type="match status" value="1"/>
</dbReference>
<sequence length="594" mass="66663">MSIRIPMAILVLALSLPGAAAGAATGAKTPGGELARLCKEYWEGYLVAHPTEATAIGDRRYDDRLEDIRPAATLREQRRLEGVLARVRAIEPAKLLAADRVTHSALIEEVGGQLAELSCRFDEWVVDPLGGPQVEIMNLPDYTTIESPADGARFVQRCRRMGRLIDDHVANLRIGLAHHKVASVDEVRKAVDQLDALLARPTEEWALMNPTRGDHWSWRLAERQRFHDNLKRAVFDGVRPALVRYRDFLKNRLLPVARPADKAGLSALPDGVECYRKMIRVRTSLDISPEELHQLGLEQVAKFRHDLSELGAKALGTSDVAEIQKKLRSDPAMHFATAEEIETKARETLARAKAAVPKWFGIQPKADCQVKVMGMHEAPYSTIAYYRNPAADGSRPGYYMINAYEPETRPRYEAEALAFHESIPGHHLQIAIAQELTGLPEFRKHQGVTAFVEGWGLYSERLADEMGLYSSDIDRIGMLSYDAWRACRLVVDTGMHAMGWSRQRAIDYMVENSVLAENNVVNEVDRYLTWPGQALAYKVGQLEILKLRDEAKRRLGERFDIKAFHDAVLRNGAVALPVLREQVEEYLAQDEAAK</sequence>
<reference evidence="2 3" key="1">
    <citation type="journal article" date="2019" name="Nat. Microbiol.">
        <title>Mediterranean grassland soil C-N compound turnover is dependent on rainfall and depth, and is mediated by genomically divergent microorganisms.</title>
        <authorList>
            <person name="Diamond S."/>
            <person name="Andeer P.F."/>
            <person name="Li Z."/>
            <person name="Crits-Christoph A."/>
            <person name="Burstein D."/>
            <person name="Anantharaman K."/>
            <person name="Lane K.R."/>
            <person name="Thomas B.C."/>
            <person name="Pan C."/>
            <person name="Northen T.R."/>
            <person name="Banfield J.F."/>
        </authorList>
    </citation>
    <scope>NUCLEOTIDE SEQUENCE [LARGE SCALE GENOMIC DNA]</scope>
    <source>
        <strain evidence="2">WS_8</strain>
    </source>
</reference>
<feature type="chain" id="PRO_5022236768" evidence="1">
    <location>
        <begin position="24"/>
        <end position="594"/>
    </location>
</feature>
<evidence type="ECO:0000313" key="2">
    <source>
        <dbReference type="EMBL" id="TMQ68287.1"/>
    </source>
</evidence>
<dbReference type="Pfam" id="PF05960">
    <property type="entry name" value="DUF885"/>
    <property type="match status" value="1"/>
</dbReference>
<name>A0A538TXB5_UNCEI</name>
<keyword evidence="1" id="KW-0732">Signal</keyword>
<dbReference type="EMBL" id="VBOY01000013">
    <property type="protein sequence ID" value="TMQ68287.1"/>
    <property type="molecule type" value="Genomic_DNA"/>
</dbReference>
<comment type="caution">
    <text evidence="2">The sequence shown here is derived from an EMBL/GenBank/DDBJ whole genome shotgun (WGS) entry which is preliminary data.</text>
</comment>
<dbReference type="InterPro" id="IPR010281">
    <property type="entry name" value="DUF885"/>
</dbReference>
<evidence type="ECO:0000313" key="3">
    <source>
        <dbReference type="Proteomes" id="UP000316609"/>
    </source>
</evidence>
<feature type="signal peptide" evidence="1">
    <location>
        <begin position="1"/>
        <end position="23"/>
    </location>
</feature>
<organism evidence="2 3">
    <name type="scientific">Eiseniibacteriota bacterium</name>
    <dbReference type="NCBI Taxonomy" id="2212470"/>
    <lineage>
        <taxon>Bacteria</taxon>
        <taxon>Candidatus Eiseniibacteriota</taxon>
    </lineage>
</organism>
<evidence type="ECO:0000256" key="1">
    <source>
        <dbReference type="SAM" id="SignalP"/>
    </source>
</evidence>